<keyword evidence="1" id="KW-0472">Membrane</keyword>
<gene>
    <name evidence="2" type="ORF">WG950_01260</name>
</gene>
<feature type="transmembrane region" description="Helical" evidence="1">
    <location>
        <begin position="175"/>
        <end position="195"/>
    </location>
</feature>
<evidence type="ECO:0000313" key="2">
    <source>
        <dbReference type="EMBL" id="WYW55892.1"/>
    </source>
</evidence>
<feature type="transmembrane region" description="Helical" evidence="1">
    <location>
        <begin position="289"/>
        <end position="309"/>
    </location>
</feature>
<keyword evidence="3" id="KW-1185">Reference proteome</keyword>
<feature type="transmembrane region" description="Helical" evidence="1">
    <location>
        <begin position="314"/>
        <end position="331"/>
    </location>
</feature>
<feature type="transmembrane region" description="Helical" evidence="1">
    <location>
        <begin position="86"/>
        <end position="119"/>
    </location>
</feature>
<sequence>MFWDNVLFASKMGNHLYENSLFDWNIPISFDPGHPPFLGFLLAIFWKIFGHELWVSHLLILPFTIGFFFQIRKFISYFIEASNKHFFLFILIIAEPSLATSFVIVNPEIIILFFFFLVVNSILFKNDYLKFIGLIFLSIISYRSMMLVAGIFLYDVLNKLYIQREKINSILNFKFLLIYFFGNITGISFVVWRLITKGWLQTHPNSPWASLWQFVDIKWFVKNCFILVQRYLDFGKIFIFLFLIVSFILFGKKIINSIKNKQLLLLSISSVFFIILISLISTNTIGHRYFIVSYIIFITLSFRIIIFFFTRKKIIYSILFLGLVTGNLWIYPKEISQGWDATLAHIPYHSLRLEAINYLNKENINVEDVASFFPNLTKLDFVDFKGDTRSFQKFNKKNKYVFYATVFNLSDDELKSLENDYNILKEFNNFNITINIYILKEQ</sequence>
<keyword evidence="1" id="KW-1133">Transmembrane helix</keyword>
<feature type="transmembrane region" description="Helical" evidence="1">
    <location>
        <begin position="37"/>
        <end position="65"/>
    </location>
</feature>
<dbReference type="Proteomes" id="UP001491088">
    <property type="component" value="Chromosome"/>
</dbReference>
<feature type="transmembrane region" description="Helical" evidence="1">
    <location>
        <begin position="234"/>
        <end position="251"/>
    </location>
</feature>
<name>A0ABZ2TVT6_9FLAO</name>
<evidence type="ECO:0008006" key="4">
    <source>
        <dbReference type="Google" id="ProtNLM"/>
    </source>
</evidence>
<organism evidence="2 3">
    <name type="scientific">Polaribacter marinaquae</name>
    <dbReference type="NCBI Taxonomy" id="1642819"/>
    <lineage>
        <taxon>Bacteria</taxon>
        <taxon>Pseudomonadati</taxon>
        <taxon>Bacteroidota</taxon>
        <taxon>Flavobacteriia</taxon>
        <taxon>Flavobacteriales</taxon>
        <taxon>Flavobacteriaceae</taxon>
    </lineage>
</organism>
<feature type="transmembrane region" description="Helical" evidence="1">
    <location>
        <begin position="131"/>
        <end position="154"/>
    </location>
</feature>
<protein>
    <recommendedName>
        <fullName evidence="4">Glycosyltransferase RgtA/B/C/D-like domain-containing protein</fullName>
    </recommendedName>
</protein>
<proteinExistence type="predicted"/>
<dbReference type="EMBL" id="CP150496">
    <property type="protein sequence ID" value="WYW55892.1"/>
    <property type="molecule type" value="Genomic_DNA"/>
</dbReference>
<evidence type="ECO:0000313" key="3">
    <source>
        <dbReference type="Proteomes" id="UP001491088"/>
    </source>
</evidence>
<feature type="transmembrane region" description="Helical" evidence="1">
    <location>
        <begin position="263"/>
        <end position="283"/>
    </location>
</feature>
<evidence type="ECO:0000256" key="1">
    <source>
        <dbReference type="SAM" id="Phobius"/>
    </source>
</evidence>
<keyword evidence="1" id="KW-0812">Transmembrane</keyword>
<reference evidence="2 3" key="1">
    <citation type="submission" date="2024-03" db="EMBL/GenBank/DDBJ databases">
        <authorList>
            <person name="Cao K."/>
        </authorList>
    </citation>
    <scope>NUCLEOTIDE SEQUENCE [LARGE SCALE GENOMIC DNA]</scope>
    <source>
        <strain evidence="2 3">MCCC 1K00696</strain>
    </source>
</reference>
<dbReference type="RefSeq" id="WP_340933609.1">
    <property type="nucleotide sequence ID" value="NZ_CP150496.1"/>
</dbReference>
<accession>A0ABZ2TVT6</accession>